<evidence type="ECO:0000313" key="3">
    <source>
        <dbReference type="Proteomes" id="UP000194857"/>
    </source>
</evidence>
<dbReference type="AlphaFoldDB" id="A0A231ZZQ3"/>
<name>A0A231ZZQ3_PSEAI</name>
<dbReference type="Proteomes" id="UP000194857">
    <property type="component" value="Unassembled WGS sequence"/>
</dbReference>
<dbReference type="Proteomes" id="UP000644192">
    <property type="component" value="Unassembled WGS sequence"/>
</dbReference>
<dbReference type="EMBL" id="WXZT01000012">
    <property type="protein sequence ID" value="MZZ14013.1"/>
    <property type="molecule type" value="Genomic_DNA"/>
</dbReference>
<sequence length="351" mass="39900">MKQHDIFDSLARNAFDFLERGIEEFDKSPKYSVIHFCAAVEMLLKARLMREHWSLIVAKPEQANLAKFMAGDFASVTMDEARARIRDVAGEDIGSEAFTSFRALANHRNKMIHFFHADMEEDAQAKELIVAEHCRSWFHLHRLLIRWGTYFRDFRLEISQADRSMKKHRKYLSTKFKTLKPELDAARKAGRKPTNCSACGFKAAIPEDEIHDQIKTVSCRVCDYAGTQVEIDCPHCDKRIVVVNEGYATCDHCHGAIEPEHLVDALADHGAIHSAIKDGDDSWVLANCGSCEGYHTVVRLDDLYFCASCFELSAHIEQCQWCNENSTGDMEHSYLTGCSHCDGRAGWENDD</sequence>
<dbReference type="EMBL" id="NFFZ01000009">
    <property type="protein sequence ID" value="OTI60411.1"/>
    <property type="molecule type" value="Genomic_DNA"/>
</dbReference>
<gene>
    <name evidence="2" type="ORF">CAZ10_19195</name>
    <name evidence="1" type="ORF">GUL26_17325</name>
</gene>
<dbReference type="RefSeq" id="WP_023835618.1">
    <property type="nucleotide sequence ID" value="NZ_CAADLW010000194.1"/>
</dbReference>
<evidence type="ECO:0000313" key="1">
    <source>
        <dbReference type="EMBL" id="MZZ14013.1"/>
    </source>
</evidence>
<accession>A0A231ZZQ3</accession>
<reference evidence="2 3" key="1">
    <citation type="submission" date="2017-05" db="EMBL/GenBank/DDBJ databases">
        <authorList>
            <person name="Song R."/>
            <person name="Chenine A.L."/>
            <person name="Ruprecht R.M."/>
        </authorList>
    </citation>
    <scope>NUCLEOTIDE SEQUENCE [LARGE SCALE GENOMIC DNA]</scope>
    <source>
        <strain evidence="2 3">S567_C10_BS</strain>
    </source>
</reference>
<organism evidence="2 3">
    <name type="scientific">Pseudomonas aeruginosa</name>
    <dbReference type="NCBI Taxonomy" id="287"/>
    <lineage>
        <taxon>Bacteria</taxon>
        <taxon>Pseudomonadati</taxon>
        <taxon>Pseudomonadota</taxon>
        <taxon>Gammaproteobacteria</taxon>
        <taxon>Pseudomonadales</taxon>
        <taxon>Pseudomonadaceae</taxon>
        <taxon>Pseudomonas</taxon>
    </lineage>
</organism>
<reference evidence="1" key="2">
    <citation type="submission" date="2020-01" db="EMBL/GenBank/DDBJ databases">
        <title>Bacteria Cultured from War Wounds Associated with the Conflict in Eastern Ukraine.</title>
        <authorList>
            <person name="Snesrud E."/>
            <person name="Galac M.R."/>
            <person name="Mc Gann P."/>
            <person name="Valentine K."/>
            <person name="Viacheslav K."/>
        </authorList>
    </citation>
    <scope>NUCLEOTIDE SEQUENCE</scope>
    <source>
        <strain evidence="1">VNMU148</strain>
    </source>
</reference>
<proteinExistence type="predicted"/>
<comment type="caution">
    <text evidence="2">The sequence shown here is derived from an EMBL/GenBank/DDBJ whole genome shotgun (WGS) entry which is preliminary data.</text>
</comment>
<evidence type="ECO:0008006" key="4">
    <source>
        <dbReference type="Google" id="ProtNLM"/>
    </source>
</evidence>
<protein>
    <recommendedName>
        <fullName evidence="4">HsdR</fullName>
    </recommendedName>
</protein>
<evidence type="ECO:0000313" key="2">
    <source>
        <dbReference type="EMBL" id="OTI60411.1"/>
    </source>
</evidence>